<dbReference type="InterPro" id="IPR000801">
    <property type="entry name" value="Esterase-like"/>
</dbReference>
<reference evidence="2 3" key="1">
    <citation type="submission" date="2016-08" db="EMBL/GenBank/DDBJ databases">
        <authorList>
            <person name="Seilhamer J.J."/>
        </authorList>
    </citation>
    <scope>NUCLEOTIDE SEQUENCE [LARGE SCALE GENOMIC DNA]</scope>
    <source>
        <strain evidence="2 3">DX4</strain>
    </source>
</reference>
<dbReference type="SUPFAM" id="SSF53474">
    <property type="entry name" value="alpha/beta-Hydrolases"/>
    <property type="match status" value="1"/>
</dbReference>
<accession>A0A1D7QC02</accession>
<dbReference type="KEGG" id="psty:BFS30_02965"/>
<dbReference type="RefSeq" id="WP_069377909.1">
    <property type="nucleotide sequence ID" value="NZ_CP017141.1"/>
</dbReference>
<gene>
    <name evidence="2" type="ORF">BFS30_02965</name>
</gene>
<dbReference type="InterPro" id="IPR029058">
    <property type="entry name" value="AB_hydrolase_fold"/>
</dbReference>
<organism evidence="2 3">
    <name type="scientific">Pedobacter steynii</name>
    <dbReference type="NCBI Taxonomy" id="430522"/>
    <lineage>
        <taxon>Bacteria</taxon>
        <taxon>Pseudomonadati</taxon>
        <taxon>Bacteroidota</taxon>
        <taxon>Sphingobacteriia</taxon>
        <taxon>Sphingobacteriales</taxon>
        <taxon>Sphingobacteriaceae</taxon>
        <taxon>Pedobacter</taxon>
    </lineage>
</organism>
<dbReference type="Pfam" id="PF00756">
    <property type="entry name" value="Esterase"/>
    <property type="match status" value="1"/>
</dbReference>
<evidence type="ECO:0000313" key="3">
    <source>
        <dbReference type="Proteomes" id="UP000094313"/>
    </source>
</evidence>
<dbReference type="GO" id="GO:0016747">
    <property type="term" value="F:acyltransferase activity, transferring groups other than amino-acyl groups"/>
    <property type="evidence" value="ECO:0007669"/>
    <property type="project" value="TreeGrafter"/>
</dbReference>
<keyword evidence="3" id="KW-1185">Reference proteome</keyword>
<dbReference type="InterPro" id="IPR050583">
    <property type="entry name" value="Mycobacterial_A85_antigen"/>
</dbReference>
<dbReference type="EMBL" id="CP017141">
    <property type="protein sequence ID" value="AOM76213.1"/>
    <property type="molecule type" value="Genomic_DNA"/>
</dbReference>
<dbReference type="PANTHER" id="PTHR48098">
    <property type="entry name" value="ENTEROCHELIN ESTERASE-RELATED"/>
    <property type="match status" value="1"/>
</dbReference>
<dbReference type="AlphaFoldDB" id="A0A1D7QC02"/>
<dbReference type="OrthoDB" id="9803578at2"/>
<dbReference type="PANTHER" id="PTHR48098:SF1">
    <property type="entry name" value="DIACYLGLYCEROL ACYLTRANSFERASE_MYCOLYLTRANSFERASE AG85A"/>
    <property type="match status" value="1"/>
</dbReference>
<dbReference type="Proteomes" id="UP000094313">
    <property type="component" value="Chromosome"/>
</dbReference>
<feature type="signal peptide" evidence="1">
    <location>
        <begin position="1"/>
        <end position="20"/>
    </location>
</feature>
<protein>
    <submittedName>
        <fullName evidence="2">Esterase</fullName>
    </submittedName>
</protein>
<name>A0A1D7QC02_9SPHI</name>
<evidence type="ECO:0000313" key="2">
    <source>
        <dbReference type="EMBL" id="AOM76213.1"/>
    </source>
</evidence>
<sequence length="277" mass="32055">MKSLLINLSFFLMISIEVTAQQQLMVKTNYLAQSDPVLVFKPDGYHAEKSYPLVYLLHGYSENYQQWSKTTDVQAMANKYQMIVVCPDGFVSYYLNSPNDVRSQYEDFFFKDLVPLIHRSFNIDRKNIFISGLSMGGYGALRYFILHPEYFNTAGSTSGALFPDFAYYRQVSQQFWGTDRLINDLRNVIGDPEKNSWTAYGIVNLLQKHPTFKRAFIFDCGTEDILYRNTIQLKSVVDSLKIPATFISGPGDHNTEYWSKSIEHHLIYFKQAMLKPE</sequence>
<keyword evidence="1" id="KW-0732">Signal</keyword>
<dbReference type="Gene3D" id="3.40.50.1820">
    <property type="entry name" value="alpha/beta hydrolase"/>
    <property type="match status" value="1"/>
</dbReference>
<proteinExistence type="predicted"/>
<evidence type="ECO:0000256" key="1">
    <source>
        <dbReference type="SAM" id="SignalP"/>
    </source>
</evidence>
<feature type="chain" id="PRO_5009098366" evidence="1">
    <location>
        <begin position="21"/>
        <end position="277"/>
    </location>
</feature>